<organism evidence="2 3">
    <name type="scientific">Phocaeicola vulgatus</name>
    <name type="common">Bacteroides vulgatus</name>
    <dbReference type="NCBI Taxonomy" id="821"/>
    <lineage>
        <taxon>Bacteria</taxon>
        <taxon>Pseudomonadati</taxon>
        <taxon>Bacteroidota</taxon>
        <taxon>Bacteroidia</taxon>
        <taxon>Bacteroidales</taxon>
        <taxon>Bacteroidaceae</taxon>
        <taxon>Phocaeicola</taxon>
    </lineage>
</organism>
<reference evidence="2 3" key="1">
    <citation type="submission" date="2020-04" db="EMBL/GenBank/DDBJ databases">
        <authorList>
            <person name="Pieper L."/>
        </authorList>
    </citation>
    <scope>NUCLEOTIDE SEQUENCE [LARGE SCALE GENOMIC DNA]</scope>
    <source>
        <strain evidence="2 3">B33</strain>
    </source>
</reference>
<protein>
    <recommendedName>
        <fullName evidence="4">TonB-dependent receptor</fullName>
    </recommendedName>
</protein>
<accession>A0A7Y6PIV2</accession>
<evidence type="ECO:0008006" key="4">
    <source>
        <dbReference type="Google" id="ProtNLM"/>
    </source>
</evidence>
<proteinExistence type="predicted"/>
<reference evidence="2 3" key="2">
    <citation type="submission" date="2020-07" db="EMBL/GenBank/DDBJ databases">
        <title>Bacterial metabolism rescues the inhibition of intestinal drug absorption by food and drug additives.</title>
        <authorList>
            <person name="Zou L."/>
            <person name="Spanogiannopoulos P."/>
            <person name="Chien H.-C."/>
            <person name="Pieper L.M."/>
            <person name="Cai W."/>
            <person name="Khuri N."/>
            <person name="Pottel J."/>
            <person name="Vora B."/>
            <person name="Ni Z."/>
            <person name="Tsakalozou E."/>
            <person name="Zhang W."/>
            <person name="Shoichet B.K."/>
            <person name="Giacomini K.M."/>
            <person name="Turnbaugh P.J."/>
        </authorList>
    </citation>
    <scope>NUCLEOTIDE SEQUENCE [LARGE SCALE GENOMIC DNA]</scope>
    <source>
        <strain evidence="2 3">B33</strain>
    </source>
</reference>
<name>A0A7Y6PIV2_PHOVU</name>
<evidence type="ECO:0000313" key="2">
    <source>
        <dbReference type="EMBL" id="NVB76641.1"/>
    </source>
</evidence>
<comment type="caution">
    <text evidence="2">The sequence shown here is derived from an EMBL/GenBank/DDBJ whole genome shotgun (WGS) entry which is preliminary data.</text>
</comment>
<feature type="region of interest" description="Disordered" evidence="1">
    <location>
        <begin position="74"/>
        <end position="98"/>
    </location>
</feature>
<gene>
    <name evidence="2" type="ORF">HUV05_24715</name>
</gene>
<sequence length="98" mass="10972">SDRVPIGSTTRPNLIYGFGMSATWKGFDVNLHFQGAGKSSFFIDGFGVRPFSGGDWGNILTDVVGNYWSLGTNENPDAKYPRLTWQNNSNNNRESTYW</sequence>
<evidence type="ECO:0000256" key="1">
    <source>
        <dbReference type="SAM" id="MobiDB-lite"/>
    </source>
</evidence>
<feature type="non-terminal residue" evidence="2">
    <location>
        <position position="1"/>
    </location>
</feature>
<feature type="non-terminal residue" evidence="2">
    <location>
        <position position="98"/>
    </location>
</feature>
<dbReference type="Proteomes" id="UP000524321">
    <property type="component" value="Unassembled WGS sequence"/>
</dbReference>
<evidence type="ECO:0000313" key="3">
    <source>
        <dbReference type="Proteomes" id="UP000524321"/>
    </source>
</evidence>
<dbReference type="RefSeq" id="WP_176351015.1">
    <property type="nucleotide sequence ID" value="NZ_JABWDJ010000697.1"/>
</dbReference>
<feature type="compositionally biased region" description="Polar residues" evidence="1">
    <location>
        <begin position="84"/>
        <end position="98"/>
    </location>
</feature>
<dbReference type="EMBL" id="JABWDJ010000697">
    <property type="protein sequence ID" value="NVB76641.1"/>
    <property type="molecule type" value="Genomic_DNA"/>
</dbReference>
<dbReference type="AlphaFoldDB" id="A0A7Y6PIV2"/>